<accession>A0A7J0BF49</accession>
<feature type="region of interest" description="Disordered" evidence="1">
    <location>
        <begin position="1"/>
        <end position="33"/>
    </location>
</feature>
<dbReference type="InterPro" id="IPR052340">
    <property type="entry name" value="RNase_Y/CdgJ"/>
</dbReference>
<dbReference type="PIRSF" id="PIRSF003180">
    <property type="entry name" value="DiGMPpdiest_YuxH"/>
    <property type="match status" value="1"/>
</dbReference>
<name>A0A7J0BF49_9BACT</name>
<evidence type="ECO:0000313" key="3">
    <source>
        <dbReference type="EMBL" id="GFM32330.1"/>
    </source>
</evidence>
<dbReference type="SUPFAM" id="SSF141868">
    <property type="entry name" value="EAL domain-like"/>
    <property type="match status" value="1"/>
</dbReference>
<evidence type="ECO:0000256" key="1">
    <source>
        <dbReference type="SAM" id="MobiDB-lite"/>
    </source>
</evidence>
<dbReference type="InterPro" id="IPR035919">
    <property type="entry name" value="EAL_sf"/>
</dbReference>
<dbReference type="SUPFAM" id="SSF109604">
    <property type="entry name" value="HD-domain/PDEase-like"/>
    <property type="match status" value="1"/>
</dbReference>
<dbReference type="PANTHER" id="PTHR33525:SF4">
    <property type="entry name" value="CYCLIC DI-GMP PHOSPHODIESTERASE CDGJ"/>
    <property type="match status" value="1"/>
</dbReference>
<dbReference type="RefSeq" id="WP_174404040.1">
    <property type="nucleotide sequence ID" value="NZ_BLVO01000005.1"/>
</dbReference>
<reference evidence="3 4" key="1">
    <citation type="submission" date="2020-05" db="EMBL/GenBank/DDBJ databases">
        <title>Draft genome sequence of Desulfovibrio sp. strain HN2T.</title>
        <authorList>
            <person name="Ueno A."/>
            <person name="Tamazawa S."/>
            <person name="Tamamura S."/>
            <person name="Murakami T."/>
            <person name="Kiyama T."/>
            <person name="Inomata H."/>
            <person name="Amano Y."/>
            <person name="Miyakawa K."/>
            <person name="Tamaki H."/>
            <person name="Naganuma T."/>
            <person name="Kaneko K."/>
        </authorList>
    </citation>
    <scope>NUCLEOTIDE SEQUENCE [LARGE SCALE GENOMIC DNA]</scope>
    <source>
        <strain evidence="3 4">HN2</strain>
    </source>
</reference>
<gene>
    <name evidence="3" type="ORF">DSM101010T_06950</name>
</gene>
<sequence>MSQTQKKEHDAGRHSEDTADQETGQKTERRSEPIFVARQPIFTSDRSIWGYELLFRHSSTAATAQVADQDVATARVIADGYMLAQSQIAQDKRMLINFPRNLILSGAAFALPSHQCVPEILEHVEPTQDIMDACRRLKDAGYTLALDDYVGQPGYEALMHLTDIIKVEVLNMSRIEVMRIVNQLKPFGVTLLAEKVEDTAMFDLCARLGFSLFQGYHFSKPEIVPGTKVSSAQMVKTQLLATLNKDYDPKELSNVISHDASLTFRLLRYINSAVFALRTKVESVHQAITLLGQNPIRQWLMVVLVADLDPSPAAQEITFLSVLRGRFLEEIAEVANNPLGLPKDSMFLIGLLSRLDALLGVPMEELMEHISLESSIRDAFLGKPNAVRSWLDCLNALEEGNFDEAQTTLDTHGIDLQTAAGVRLQATQWTQHILGLEYTGDEA</sequence>
<feature type="compositionally biased region" description="Basic and acidic residues" evidence="1">
    <location>
        <begin position="1"/>
        <end position="32"/>
    </location>
</feature>
<dbReference type="InterPro" id="IPR014408">
    <property type="entry name" value="dGMP_Pdiesterase_EAL/HD-GYP"/>
</dbReference>
<dbReference type="PANTHER" id="PTHR33525">
    <property type="match status" value="1"/>
</dbReference>
<dbReference type="InterPro" id="IPR001633">
    <property type="entry name" value="EAL_dom"/>
</dbReference>
<dbReference type="Pfam" id="PF00563">
    <property type="entry name" value="EAL"/>
    <property type="match status" value="1"/>
</dbReference>
<evidence type="ECO:0000259" key="2">
    <source>
        <dbReference type="PROSITE" id="PS51833"/>
    </source>
</evidence>
<organism evidence="3 4">
    <name type="scientific">Desulfovibrio subterraneus</name>
    <dbReference type="NCBI Taxonomy" id="2718620"/>
    <lineage>
        <taxon>Bacteria</taxon>
        <taxon>Pseudomonadati</taxon>
        <taxon>Thermodesulfobacteriota</taxon>
        <taxon>Desulfovibrionia</taxon>
        <taxon>Desulfovibrionales</taxon>
        <taxon>Desulfovibrionaceae</taxon>
        <taxon>Desulfovibrio</taxon>
    </lineage>
</organism>
<dbReference type="Gene3D" id="1.10.3210.10">
    <property type="entry name" value="Hypothetical protein af1432"/>
    <property type="match status" value="1"/>
</dbReference>
<proteinExistence type="predicted"/>
<dbReference type="Proteomes" id="UP000503840">
    <property type="component" value="Unassembled WGS sequence"/>
</dbReference>
<keyword evidence="4" id="KW-1185">Reference proteome</keyword>
<dbReference type="AlphaFoldDB" id="A0A7J0BF49"/>
<dbReference type="PROSITE" id="PS51833">
    <property type="entry name" value="HDOD"/>
    <property type="match status" value="1"/>
</dbReference>
<protein>
    <recommendedName>
        <fullName evidence="2">HDOD domain-containing protein</fullName>
    </recommendedName>
</protein>
<feature type="domain" description="HDOD" evidence="2">
    <location>
        <begin position="229"/>
        <end position="418"/>
    </location>
</feature>
<dbReference type="Gene3D" id="3.20.20.450">
    <property type="entry name" value="EAL domain"/>
    <property type="match status" value="1"/>
</dbReference>
<evidence type="ECO:0000313" key="4">
    <source>
        <dbReference type="Proteomes" id="UP000503840"/>
    </source>
</evidence>
<dbReference type="SMART" id="SM00052">
    <property type="entry name" value="EAL"/>
    <property type="match status" value="1"/>
</dbReference>
<dbReference type="Pfam" id="PF08668">
    <property type="entry name" value="HDOD"/>
    <property type="match status" value="1"/>
</dbReference>
<dbReference type="EMBL" id="BLVO01000005">
    <property type="protein sequence ID" value="GFM32330.1"/>
    <property type="molecule type" value="Genomic_DNA"/>
</dbReference>
<dbReference type="InterPro" id="IPR013976">
    <property type="entry name" value="HDOD"/>
</dbReference>
<comment type="caution">
    <text evidence="3">The sequence shown here is derived from an EMBL/GenBank/DDBJ whole genome shotgun (WGS) entry which is preliminary data.</text>
</comment>